<feature type="compositionally biased region" description="Basic and acidic residues" evidence="1">
    <location>
        <begin position="1"/>
        <end position="30"/>
    </location>
</feature>
<feature type="non-terminal residue" evidence="2">
    <location>
        <position position="1"/>
    </location>
</feature>
<evidence type="ECO:0000313" key="2">
    <source>
        <dbReference type="EMBL" id="KDQ55358.1"/>
    </source>
</evidence>
<feature type="region of interest" description="Disordered" evidence="1">
    <location>
        <begin position="1"/>
        <end position="31"/>
    </location>
</feature>
<reference evidence="3" key="1">
    <citation type="journal article" date="2014" name="Proc. Natl. Acad. Sci. U.S.A.">
        <title>Extensive sampling of basidiomycete genomes demonstrates inadequacy of the white-rot/brown-rot paradigm for wood decay fungi.</title>
        <authorList>
            <person name="Riley R."/>
            <person name="Salamov A.A."/>
            <person name="Brown D.W."/>
            <person name="Nagy L.G."/>
            <person name="Floudas D."/>
            <person name="Held B.W."/>
            <person name="Levasseur A."/>
            <person name="Lombard V."/>
            <person name="Morin E."/>
            <person name="Otillar R."/>
            <person name="Lindquist E.A."/>
            <person name="Sun H."/>
            <person name="LaButti K.M."/>
            <person name="Schmutz J."/>
            <person name="Jabbour D."/>
            <person name="Luo H."/>
            <person name="Baker S.E."/>
            <person name="Pisabarro A.G."/>
            <person name="Walton J.D."/>
            <person name="Blanchette R.A."/>
            <person name="Henrissat B."/>
            <person name="Martin F."/>
            <person name="Cullen D."/>
            <person name="Hibbett D.S."/>
            <person name="Grigoriev I.V."/>
        </authorList>
    </citation>
    <scope>NUCLEOTIDE SEQUENCE [LARGE SCALE GENOMIC DNA]</scope>
    <source>
        <strain evidence="3">MUCL 33604</strain>
    </source>
</reference>
<proteinExistence type="predicted"/>
<gene>
    <name evidence="2" type="ORF">JAAARDRAFT_37372</name>
</gene>
<evidence type="ECO:0000313" key="3">
    <source>
        <dbReference type="Proteomes" id="UP000027265"/>
    </source>
</evidence>
<dbReference type="InParanoid" id="A0A067PKB8"/>
<dbReference type="AlphaFoldDB" id="A0A067PKB8"/>
<evidence type="ECO:0000256" key="1">
    <source>
        <dbReference type="SAM" id="MobiDB-lite"/>
    </source>
</evidence>
<organism evidence="2 3">
    <name type="scientific">Jaapia argillacea MUCL 33604</name>
    <dbReference type="NCBI Taxonomy" id="933084"/>
    <lineage>
        <taxon>Eukaryota</taxon>
        <taxon>Fungi</taxon>
        <taxon>Dikarya</taxon>
        <taxon>Basidiomycota</taxon>
        <taxon>Agaricomycotina</taxon>
        <taxon>Agaricomycetes</taxon>
        <taxon>Agaricomycetidae</taxon>
        <taxon>Jaapiales</taxon>
        <taxon>Jaapiaceae</taxon>
        <taxon>Jaapia</taxon>
    </lineage>
</organism>
<sequence length="96" mass="11210">GLRNGDHYPLEQEHDNDGPSGAEEKSEHQWSRLGLRRTTLVYDRALFFDAVLRWQSKNDEAQGFPAFDSKLVVSNLRREDLWRQYQLSVGTHKPKN</sequence>
<keyword evidence="3" id="KW-1185">Reference proteome</keyword>
<dbReference type="Proteomes" id="UP000027265">
    <property type="component" value="Unassembled WGS sequence"/>
</dbReference>
<dbReference type="HOGENOM" id="CLU_184136_0_0_1"/>
<protein>
    <submittedName>
        <fullName evidence="2">Uncharacterized protein</fullName>
    </submittedName>
</protein>
<name>A0A067PKB8_9AGAM</name>
<dbReference type="EMBL" id="KL197725">
    <property type="protein sequence ID" value="KDQ55358.1"/>
    <property type="molecule type" value="Genomic_DNA"/>
</dbReference>
<accession>A0A067PKB8</accession>